<feature type="compositionally biased region" description="Basic and acidic residues" evidence="1">
    <location>
        <begin position="80"/>
        <end position="104"/>
    </location>
</feature>
<gene>
    <name evidence="2" type="ORF">SFRICE_040373</name>
</gene>
<organism evidence="2">
    <name type="scientific">Spodoptera frugiperda</name>
    <name type="common">Fall armyworm</name>
    <dbReference type="NCBI Taxonomy" id="7108"/>
    <lineage>
        <taxon>Eukaryota</taxon>
        <taxon>Metazoa</taxon>
        <taxon>Ecdysozoa</taxon>
        <taxon>Arthropoda</taxon>
        <taxon>Hexapoda</taxon>
        <taxon>Insecta</taxon>
        <taxon>Pterygota</taxon>
        <taxon>Neoptera</taxon>
        <taxon>Endopterygota</taxon>
        <taxon>Lepidoptera</taxon>
        <taxon>Glossata</taxon>
        <taxon>Ditrysia</taxon>
        <taxon>Noctuoidea</taxon>
        <taxon>Noctuidae</taxon>
        <taxon>Amphipyrinae</taxon>
        <taxon>Spodoptera</taxon>
    </lineage>
</organism>
<evidence type="ECO:0000313" key="2">
    <source>
        <dbReference type="EMBL" id="SOQ51133.1"/>
    </source>
</evidence>
<protein>
    <submittedName>
        <fullName evidence="2">SFRICE_040373</fullName>
    </submittedName>
</protein>
<dbReference type="EMBL" id="ODYU01007929">
    <property type="protein sequence ID" value="SOQ51133.1"/>
    <property type="molecule type" value="Genomic_DNA"/>
</dbReference>
<proteinExistence type="predicted"/>
<sequence>MTSPALGDAIWNVRLLLTKNHPVPTSTFLAGAPVNPQDSLQLQKLSFTRALTAFKQSIPVLSAASNSSGMLKDLAHLQTNKKEKTKTRDYERKAKISAERFQSR</sequence>
<dbReference type="AlphaFoldDB" id="A0A2H1WDJ7"/>
<name>A0A2H1WDJ7_SPOFR</name>
<feature type="region of interest" description="Disordered" evidence="1">
    <location>
        <begin position="75"/>
        <end position="104"/>
    </location>
</feature>
<reference evidence="2" key="1">
    <citation type="submission" date="2016-07" db="EMBL/GenBank/DDBJ databases">
        <authorList>
            <person name="Bretaudeau A."/>
        </authorList>
    </citation>
    <scope>NUCLEOTIDE SEQUENCE</scope>
    <source>
        <strain evidence="2">Rice</strain>
        <tissue evidence="2">Whole body</tissue>
    </source>
</reference>
<accession>A0A2H1WDJ7</accession>
<evidence type="ECO:0000256" key="1">
    <source>
        <dbReference type="SAM" id="MobiDB-lite"/>
    </source>
</evidence>